<dbReference type="KEGG" id="mri:Mal4_46800"/>
<evidence type="ECO:0000313" key="12">
    <source>
        <dbReference type="Proteomes" id="UP000320496"/>
    </source>
</evidence>
<keyword evidence="8 9" id="KW-0378">Hydrolase</keyword>
<dbReference type="InterPro" id="IPR030048">
    <property type="entry name" value="SurE"/>
</dbReference>
<dbReference type="HAMAP" id="MF_00060">
    <property type="entry name" value="SurE"/>
    <property type="match status" value="1"/>
</dbReference>
<dbReference type="SUPFAM" id="SSF64167">
    <property type="entry name" value="SurE-like"/>
    <property type="match status" value="1"/>
</dbReference>
<keyword evidence="7 9" id="KW-0547">Nucleotide-binding</keyword>
<dbReference type="PANTHER" id="PTHR30457">
    <property type="entry name" value="5'-NUCLEOTIDASE SURE"/>
    <property type="match status" value="1"/>
</dbReference>
<dbReference type="RefSeq" id="WP_145371556.1">
    <property type="nucleotide sequence ID" value="NZ_CP036275.1"/>
</dbReference>
<dbReference type="GO" id="GO:0000166">
    <property type="term" value="F:nucleotide binding"/>
    <property type="evidence" value="ECO:0007669"/>
    <property type="project" value="UniProtKB-KW"/>
</dbReference>
<feature type="domain" description="Survival protein SurE-like phosphatase/nucleotidase" evidence="10">
    <location>
        <begin position="3"/>
        <end position="186"/>
    </location>
</feature>
<evidence type="ECO:0000256" key="6">
    <source>
        <dbReference type="ARBA" id="ARBA00022723"/>
    </source>
</evidence>
<proteinExistence type="inferred from homology"/>
<comment type="catalytic activity">
    <reaction evidence="1 9">
        <text>a ribonucleoside 5'-phosphate + H2O = a ribonucleoside + phosphate</text>
        <dbReference type="Rhea" id="RHEA:12484"/>
        <dbReference type="ChEBI" id="CHEBI:15377"/>
        <dbReference type="ChEBI" id="CHEBI:18254"/>
        <dbReference type="ChEBI" id="CHEBI:43474"/>
        <dbReference type="ChEBI" id="CHEBI:58043"/>
        <dbReference type="EC" id="3.1.3.5"/>
    </reaction>
</comment>
<evidence type="ECO:0000313" key="11">
    <source>
        <dbReference type="EMBL" id="QDU40324.1"/>
    </source>
</evidence>
<dbReference type="EC" id="3.1.3.5" evidence="9"/>
<evidence type="ECO:0000256" key="3">
    <source>
        <dbReference type="ARBA" id="ARBA00004496"/>
    </source>
</evidence>
<feature type="binding site" evidence="9">
    <location>
        <position position="8"/>
    </location>
    <ligand>
        <name>a divalent metal cation</name>
        <dbReference type="ChEBI" id="CHEBI:60240"/>
    </ligand>
</feature>
<comment type="cofactor">
    <cofactor evidence="2">
        <name>Mg(2+)</name>
        <dbReference type="ChEBI" id="CHEBI:18420"/>
    </cofactor>
</comment>
<dbReference type="FunFam" id="3.40.1210.10:FF:000001">
    <property type="entry name" value="5'/3'-nucleotidase SurE"/>
    <property type="match status" value="1"/>
</dbReference>
<evidence type="ECO:0000256" key="1">
    <source>
        <dbReference type="ARBA" id="ARBA00000815"/>
    </source>
</evidence>
<evidence type="ECO:0000259" key="10">
    <source>
        <dbReference type="Pfam" id="PF01975"/>
    </source>
</evidence>
<accession>A0A517ZCV7</accession>
<organism evidence="11 12">
    <name type="scientific">Maioricimonas rarisocia</name>
    <dbReference type="NCBI Taxonomy" id="2528026"/>
    <lineage>
        <taxon>Bacteria</taxon>
        <taxon>Pseudomonadati</taxon>
        <taxon>Planctomycetota</taxon>
        <taxon>Planctomycetia</taxon>
        <taxon>Planctomycetales</taxon>
        <taxon>Planctomycetaceae</taxon>
        <taxon>Maioricimonas</taxon>
    </lineage>
</organism>
<protein>
    <recommendedName>
        <fullName evidence="9">5'-nucleotidase SurE</fullName>
        <ecNumber evidence="9">3.1.3.5</ecNumber>
    </recommendedName>
    <alternativeName>
        <fullName evidence="9">Nucleoside 5'-monophosphate phosphohydrolase</fullName>
    </alternativeName>
</protein>
<dbReference type="OrthoDB" id="9780815at2"/>
<dbReference type="Pfam" id="PF01975">
    <property type="entry name" value="SurE"/>
    <property type="match status" value="1"/>
</dbReference>
<keyword evidence="5 9" id="KW-0963">Cytoplasm</keyword>
<evidence type="ECO:0000256" key="2">
    <source>
        <dbReference type="ARBA" id="ARBA00001946"/>
    </source>
</evidence>
<evidence type="ECO:0000256" key="5">
    <source>
        <dbReference type="ARBA" id="ARBA00022490"/>
    </source>
</evidence>
<dbReference type="GO" id="GO:0004309">
    <property type="term" value="F:exopolyphosphatase activity"/>
    <property type="evidence" value="ECO:0007669"/>
    <property type="project" value="TreeGrafter"/>
</dbReference>
<name>A0A517ZCV7_9PLAN</name>
<evidence type="ECO:0000256" key="9">
    <source>
        <dbReference type="HAMAP-Rule" id="MF_00060"/>
    </source>
</evidence>
<dbReference type="GO" id="GO:0046872">
    <property type="term" value="F:metal ion binding"/>
    <property type="evidence" value="ECO:0007669"/>
    <property type="project" value="UniProtKB-UniRule"/>
</dbReference>
<feature type="binding site" evidence="9">
    <location>
        <position position="39"/>
    </location>
    <ligand>
        <name>a divalent metal cation</name>
        <dbReference type="ChEBI" id="CHEBI:60240"/>
    </ligand>
</feature>
<evidence type="ECO:0000256" key="4">
    <source>
        <dbReference type="ARBA" id="ARBA00011062"/>
    </source>
</evidence>
<dbReference type="GO" id="GO:0008254">
    <property type="term" value="F:3'-nucleotidase activity"/>
    <property type="evidence" value="ECO:0007669"/>
    <property type="project" value="TreeGrafter"/>
</dbReference>
<evidence type="ECO:0000256" key="7">
    <source>
        <dbReference type="ARBA" id="ARBA00022741"/>
    </source>
</evidence>
<evidence type="ECO:0000256" key="8">
    <source>
        <dbReference type="ARBA" id="ARBA00022801"/>
    </source>
</evidence>
<keyword evidence="12" id="KW-1185">Reference proteome</keyword>
<dbReference type="EMBL" id="CP036275">
    <property type="protein sequence ID" value="QDU40324.1"/>
    <property type="molecule type" value="Genomic_DNA"/>
</dbReference>
<comment type="similarity">
    <text evidence="4 9">Belongs to the SurE nucleotidase family.</text>
</comment>
<dbReference type="Proteomes" id="UP000320496">
    <property type="component" value="Chromosome"/>
</dbReference>
<gene>
    <name evidence="11" type="primary">surE_2</name>
    <name evidence="9" type="synonym">surE</name>
    <name evidence="11" type="ORF">Mal4_46800</name>
</gene>
<dbReference type="NCBIfam" id="NF001490">
    <property type="entry name" value="PRK00346.1-4"/>
    <property type="match status" value="1"/>
</dbReference>
<dbReference type="GO" id="GO:0005737">
    <property type="term" value="C:cytoplasm"/>
    <property type="evidence" value="ECO:0007669"/>
    <property type="project" value="UniProtKB-SubCell"/>
</dbReference>
<comment type="function">
    <text evidence="9">Nucleotidase that shows phosphatase activity on nucleoside 5'-monophosphates.</text>
</comment>
<dbReference type="Gene3D" id="3.40.1210.10">
    <property type="entry name" value="Survival protein SurE-like phosphatase/nucleotidase"/>
    <property type="match status" value="1"/>
</dbReference>
<sequence>MNILLVNDDGIHAPGLRAMREPLTELGTVRVVAPLVEQSGVGHGITYLHPIMVKEIREQGEHFGWAVDGSPADCVKMGVLEFCEHEPDLIVSGINSGANVGINVLYSGTVAAAIEGAFFGITSIAVSLSQRTPPDYAATAKRAVTLIRQLLEHSPDKGQLWNVNFPDTSEEGPQGVKTVPMGVHRHSDTIEKRHDPRGRPYYWSGLDPIRNHTLEPGTDIRELRDGYVTVTPLHFDLTEKPRLDELAGVELSLDAPGGT</sequence>
<dbReference type="InterPro" id="IPR002828">
    <property type="entry name" value="SurE-like_Pase/nucleotidase"/>
</dbReference>
<dbReference type="InterPro" id="IPR036523">
    <property type="entry name" value="SurE-like_sf"/>
</dbReference>
<comment type="cofactor">
    <cofactor evidence="9">
        <name>a divalent metal cation</name>
        <dbReference type="ChEBI" id="CHEBI:60240"/>
    </cofactor>
    <text evidence="9">Binds 1 divalent metal cation per subunit.</text>
</comment>
<dbReference type="PANTHER" id="PTHR30457:SF12">
    <property type="entry name" value="5'_3'-NUCLEOTIDASE SURE"/>
    <property type="match status" value="1"/>
</dbReference>
<dbReference type="NCBIfam" id="TIGR00087">
    <property type="entry name" value="surE"/>
    <property type="match status" value="1"/>
</dbReference>
<keyword evidence="6 9" id="KW-0479">Metal-binding</keyword>
<reference evidence="11 12" key="1">
    <citation type="submission" date="2019-02" db="EMBL/GenBank/DDBJ databases">
        <title>Deep-cultivation of Planctomycetes and their phenomic and genomic characterization uncovers novel biology.</title>
        <authorList>
            <person name="Wiegand S."/>
            <person name="Jogler M."/>
            <person name="Boedeker C."/>
            <person name="Pinto D."/>
            <person name="Vollmers J."/>
            <person name="Rivas-Marin E."/>
            <person name="Kohn T."/>
            <person name="Peeters S.H."/>
            <person name="Heuer A."/>
            <person name="Rast P."/>
            <person name="Oberbeckmann S."/>
            <person name="Bunk B."/>
            <person name="Jeske O."/>
            <person name="Meyerdierks A."/>
            <person name="Storesund J.E."/>
            <person name="Kallscheuer N."/>
            <person name="Luecker S."/>
            <person name="Lage O.M."/>
            <person name="Pohl T."/>
            <person name="Merkel B.J."/>
            <person name="Hornburger P."/>
            <person name="Mueller R.-W."/>
            <person name="Bruemmer F."/>
            <person name="Labrenz M."/>
            <person name="Spormann A.M."/>
            <person name="Op den Camp H."/>
            <person name="Overmann J."/>
            <person name="Amann R."/>
            <person name="Jetten M.S.M."/>
            <person name="Mascher T."/>
            <person name="Medema M.H."/>
            <person name="Devos D.P."/>
            <person name="Kaster A.-K."/>
            <person name="Ovreas L."/>
            <person name="Rohde M."/>
            <person name="Galperin M.Y."/>
            <person name="Jogler C."/>
        </authorList>
    </citation>
    <scope>NUCLEOTIDE SEQUENCE [LARGE SCALE GENOMIC DNA]</scope>
    <source>
        <strain evidence="11 12">Mal4</strain>
    </source>
</reference>
<feature type="binding site" evidence="9">
    <location>
        <position position="95"/>
    </location>
    <ligand>
        <name>a divalent metal cation</name>
        <dbReference type="ChEBI" id="CHEBI:60240"/>
    </ligand>
</feature>
<dbReference type="GO" id="GO:0008253">
    <property type="term" value="F:5'-nucleotidase activity"/>
    <property type="evidence" value="ECO:0007669"/>
    <property type="project" value="UniProtKB-UniRule"/>
</dbReference>
<comment type="subcellular location">
    <subcellularLocation>
        <location evidence="3 9">Cytoplasm</location>
    </subcellularLocation>
</comment>
<feature type="binding site" evidence="9">
    <location>
        <position position="9"/>
    </location>
    <ligand>
        <name>a divalent metal cation</name>
        <dbReference type="ChEBI" id="CHEBI:60240"/>
    </ligand>
</feature>
<dbReference type="AlphaFoldDB" id="A0A517ZCV7"/>